<dbReference type="EMBL" id="CP040761">
    <property type="protein sequence ID" value="QDA36085.1"/>
    <property type="molecule type" value="Genomic_DNA"/>
</dbReference>
<dbReference type="AlphaFoldDB" id="A0A4Y5STH6"/>
<sequence>MSDVTTGGPTNPRAIVIDGPKRDFVGSLGIAARDNPAAAALIAMGAVWLFAGGSQVSILGSQKSPRSRRSKPVGGSHAPAVVGLYAQGALAAAEDAAGGARQTIRRAGETTGDLVGRAETLGKDAVGTTVDVAGTMRESISSAVSHTGSAVFEAGTATSRVVQNTADTAWNEVVDLGLSVREMLEDRPLAIAALSLAAGAGLALVLPRTQVEQDLVGEQSEALQGRVGSLASERIGDVREGGEAAFAQAIREARANGITEDVVKSAVEDFTARLGKVARAAREGASS</sequence>
<keyword evidence="2" id="KW-0614">Plasmid</keyword>
<organism evidence="2 3">
    <name type="scientific">Paracoccus liaowanqingii</name>
    <dbReference type="NCBI Taxonomy" id="2560053"/>
    <lineage>
        <taxon>Bacteria</taxon>
        <taxon>Pseudomonadati</taxon>
        <taxon>Pseudomonadota</taxon>
        <taxon>Alphaproteobacteria</taxon>
        <taxon>Rhodobacterales</taxon>
        <taxon>Paracoccaceae</taxon>
        <taxon>Paracoccus</taxon>
    </lineage>
</organism>
<protein>
    <recommendedName>
        <fullName evidence="4">DUF3618 domain-containing protein</fullName>
    </recommendedName>
</protein>
<reference evidence="3" key="1">
    <citation type="submission" date="2019-05" db="EMBL/GenBank/DDBJ databases">
        <title>Tamlana fucoidanivorans sp. nov., isolated from the surface of algae collected from Fujian province in China.</title>
        <authorList>
            <person name="Li J."/>
        </authorList>
    </citation>
    <scope>NUCLEOTIDE SEQUENCE [LARGE SCALE GENOMIC DNA]</scope>
    <source>
        <strain evidence="3">2251</strain>
        <plasmid evidence="3">unnamed5</plasmid>
    </source>
</reference>
<proteinExistence type="predicted"/>
<keyword evidence="1" id="KW-1133">Transmembrane helix</keyword>
<evidence type="ECO:0000313" key="2">
    <source>
        <dbReference type="EMBL" id="QDA36085.1"/>
    </source>
</evidence>
<name>A0A4Y5STH6_9RHOB</name>
<keyword evidence="1" id="KW-0472">Membrane</keyword>
<accession>A0A4Y5STH6</accession>
<evidence type="ECO:0008006" key="4">
    <source>
        <dbReference type="Google" id="ProtNLM"/>
    </source>
</evidence>
<feature type="transmembrane region" description="Helical" evidence="1">
    <location>
        <begin position="37"/>
        <end position="59"/>
    </location>
</feature>
<evidence type="ECO:0000256" key="1">
    <source>
        <dbReference type="SAM" id="Phobius"/>
    </source>
</evidence>
<dbReference type="RefSeq" id="WP_139615877.1">
    <property type="nucleotide sequence ID" value="NZ_CP040761.1"/>
</dbReference>
<keyword evidence="1" id="KW-0812">Transmembrane</keyword>
<dbReference type="KEGG" id="plia:E4191_18330"/>
<evidence type="ECO:0000313" key="3">
    <source>
        <dbReference type="Proteomes" id="UP000296374"/>
    </source>
</evidence>
<dbReference type="Proteomes" id="UP000296374">
    <property type="component" value="Plasmid unnamed5"/>
</dbReference>
<geneLocation type="plasmid" evidence="2 3">
    <name>unnamed5</name>
</geneLocation>
<gene>
    <name evidence="2" type="ORF">E4191_18330</name>
</gene>